<dbReference type="PROSITE" id="PS50088">
    <property type="entry name" value="ANK_REPEAT"/>
    <property type="match status" value="3"/>
</dbReference>
<feature type="repeat" description="ANK" evidence="1">
    <location>
        <begin position="771"/>
        <end position="797"/>
    </location>
</feature>
<feature type="non-terminal residue" evidence="4">
    <location>
        <position position="1205"/>
    </location>
</feature>
<feature type="repeat" description="ANK" evidence="1">
    <location>
        <begin position="735"/>
        <end position="763"/>
    </location>
</feature>
<dbReference type="Proteomes" id="UP000886611">
    <property type="component" value="Unassembled WGS sequence"/>
</dbReference>
<dbReference type="Pfam" id="PF00651">
    <property type="entry name" value="BTB"/>
    <property type="match status" value="1"/>
</dbReference>
<dbReference type="InterPro" id="IPR036179">
    <property type="entry name" value="Ig-like_dom_sf"/>
</dbReference>
<organism evidence="4 5">
    <name type="scientific">Polypterus senegalus</name>
    <name type="common">Senegal bichir</name>
    <dbReference type="NCBI Taxonomy" id="55291"/>
    <lineage>
        <taxon>Eukaryota</taxon>
        <taxon>Metazoa</taxon>
        <taxon>Chordata</taxon>
        <taxon>Craniata</taxon>
        <taxon>Vertebrata</taxon>
        <taxon>Euteleostomi</taxon>
        <taxon>Actinopterygii</taxon>
        <taxon>Polypteriformes</taxon>
        <taxon>Polypteridae</taxon>
        <taxon>Polypterus</taxon>
    </lineage>
</organism>
<evidence type="ECO:0000256" key="2">
    <source>
        <dbReference type="SAM" id="MobiDB-lite"/>
    </source>
</evidence>
<evidence type="ECO:0000313" key="4">
    <source>
        <dbReference type="EMBL" id="KAG2467901.1"/>
    </source>
</evidence>
<dbReference type="Gene3D" id="3.30.710.10">
    <property type="entry name" value="Potassium Channel Kv1.1, Chain A"/>
    <property type="match status" value="1"/>
</dbReference>
<feature type="compositionally biased region" description="Polar residues" evidence="2">
    <location>
        <begin position="216"/>
        <end position="238"/>
    </location>
</feature>
<dbReference type="PANTHER" id="PTHR46071:SF3">
    <property type="entry name" value="ANKYRIN REPEAT AND BTB_POZ DOMAIN-CONTAINING PROTEIN 2"/>
    <property type="match status" value="1"/>
</dbReference>
<dbReference type="SUPFAM" id="SSF54695">
    <property type="entry name" value="POZ domain"/>
    <property type="match status" value="1"/>
</dbReference>
<keyword evidence="1" id="KW-0040">ANK repeat</keyword>
<dbReference type="AlphaFoldDB" id="A0A8X7XGJ7"/>
<protein>
    <submittedName>
        <fullName evidence="4">BTBDB protein</fullName>
    </submittedName>
</protein>
<dbReference type="Gene3D" id="2.60.40.10">
    <property type="entry name" value="Immunoglobulins"/>
    <property type="match status" value="1"/>
</dbReference>
<gene>
    <name evidence="4" type="primary">Btbd11_0</name>
    <name evidence="4" type="ORF">GTO96_0015641</name>
</gene>
<feature type="region of interest" description="Disordered" evidence="2">
    <location>
        <begin position="214"/>
        <end position="352"/>
    </location>
</feature>
<evidence type="ECO:0000259" key="3">
    <source>
        <dbReference type="PROSITE" id="PS50097"/>
    </source>
</evidence>
<proteinExistence type="predicted"/>
<evidence type="ECO:0000256" key="1">
    <source>
        <dbReference type="PROSITE-ProRule" id="PRU00023"/>
    </source>
</evidence>
<dbReference type="SUPFAM" id="SSF48726">
    <property type="entry name" value="Immunoglobulin"/>
    <property type="match status" value="1"/>
</dbReference>
<dbReference type="SUPFAM" id="SSF48403">
    <property type="entry name" value="Ankyrin repeat"/>
    <property type="match status" value="1"/>
</dbReference>
<evidence type="ECO:0000313" key="5">
    <source>
        <dbReference type="Proteomes" id="UP000886611"/>
    </source>
</evidence>
<dbReference type="EMBL" id="JAATIS010000485">
    <property type="protein sequence ID" value="KAG2467901.1"/>
    <property type="molecule type" value="Genomic_DNA"/>
</dbReference>
<dbReference type="InterPro" id="IPR036770">
    <property type="entry name" value="Ankyrin_rpt-contain_sf"/>
</dbReference>
<dbReference type="InterPro" id="IPR011333">
    <property type="entry name" value="SKP1/BTB/POZ_sf"/>
</dbReference>
<sequence>MTPFCCSRVVADDNDEDDEEVIYIAPERGVAKNIDLNVQIHSKEPLLRWSPLSAEKLEEISREANLLARQLEKVVLQDSPKVKRVAFKENQENKPSPRRKTFLVTDSPVKALLPTIDKEIDCSTCITDGISVHNSENVRIKDETCKMSSLCTPEVSSPDSKTLLRKTELTPACLPPSTCLNMSPQTLEKTSAPQVEPVQDYRPVQMVRDQVGLGQVSGSRDMSTNRLTLNQLPSNDISRQQEKKAAQPAKPSQHQAAREITKTLKSHPIQPRNTTVGAVHPPSLQARRTGIPVLTSMSRLPPRTTAPKPPVESQPVTTARGNQVQLPGKGRGRGVSRENRAGKPTDVLQGPSSRSRIIAPKKVTHIAQSLPVRDGVKGNRENEMCHSANDAMQISVLTLALLLSPEYGVLTLKGPDLQKIRTTEKKPIITYTYDVKYYINSRKYWCKGYYRNHCTIIASTTTETKNIKVDDDKNGKITVILTDLSTSDSGDYWCGIEIYYVSDDMHYTRLEVYEGDLVISAMYQLQQLGAQSTGRTFQLHFRQGPLSWEPEALHTLYYYTACQQIDWDNPNSEPPKVKLCSDRPYASLPPLVEWIRVCVAYAEHRHSLTVDSNDVQQAARLLLPGVDCEPRPLRVECCLYASKRLEAAAAAQKLKWNLAFRMLSCGRTDLLPAACSLLGPDGINSVNDQGLTPLMYACASGDEAMVQVLLDGGAALDIQVPGNLQKAFCAHPDTRGWTALMFAVAFAHTSVVQLLLDAGADVDGCVDDEEMTESPLQLASAAGHYNMVCLLMERGADPLAGVSCKGTQGASNAFSLAAAHGHRKLLSQPESQSSEILSLEDMLAEGTEQNEPRGARWSRSKKVRLKALQEAMFHSSEHGFLDITVELRRQGETAMTMARLQHERFILSKSVLNYHLIPPIEGVPWTLHTWLHTLQTSFTQQRWDLIHWLLEEFGEVREVFSHEMVSIGLPILFEILKDSKSEATVQKLAAVFSRCYGPYPIPAVPDGSLRNKNVKDISFLNCKDKSDLTFLVEGKPFYAHKDLVSSASTRFQKLIAAASSKGQIEIKDMKYTTFQVVMQWLYTGSLEIPHINRTQVLEVLQAANFFCLNPLKRHCEMLCSRMVHPADIVTMYQQAKLFKASELKAFCEGYFLKNMTALLEVNAFQHLLLGSGGSSGEDTMLKDLSRALATRMNAIYQPSSKETTV</sequence>
<dbReference type="Pfam" id="PF12796">
    <property type="entry name" value="Ank_2"/>
    <property type="match status" value="1"/>
</dbReference>
<dbReference type="InterPro" id="IPR032768">
    <property type="entry name" value="GTSE1_N"/>
</dbReference>
<feature type="repeat" description="ANK" evidence="1">
    <location>
        <begin position="689"/>
        <end position="721"/>
    </location>
</feature>
<dbReference type="SMART" id="SM00225">
    <property type="entry name" value="BTB"/>
    <property type="match status" value="1"/>
</dbReference>
<keyword evidence="5" id="KW-1185">Reference proteome</keyword>
<comment type="caution">
    <text evidence="4">The sequence shown here is derived from an EMBL/GenBank/DDBJ whole genome shotgun (WGS) entry which is preliminary data.</text>
</comment>
<dbReference type="InterPro" id="IPR052089">
    <property type="entry name" value="Ankyrin-BTB/POZ_domain"/>
</dbReference>
<feature type="non-terminal residue" evidence="4">
    <location>
        <position position="1"/>
    </location>
</feature>
<dbReference type="Pfam" id="PF15259">
    <property type="entry name" value="GTSE1_N"/>
    <property type="match status" value="1"/>
</dbReference>
<dbReference type="InterPro" id="IPR000210">
    <property type="entry name" value="BTB/POZ_dom"/>
</dbReference>
<dbReference type="InterPro" id="IPR002110">
    <property type="entry name" value="Ankyrin_rpt"/>
</dbReference>
<feature type="compositionally biased region" description="Polar residues" evidence="2">
    <location>
        <begin position="314"/>
        <end position="325"/>
    </location>
</feature>
<dbReference type="Gene3D" id="1.25.40.20">
    <property type="entry name" value="Ankyrin repeat-containing domain"/>
    <property type="match status" value="1"/>
</dbReference>
<dbReference type="Pfam" id="PF00023">
    <property type="entry name" value="Ank"/>
    <property type="match status" value="1"/>
</dbReference>
<dbReference type="PROSITE" id="PS50097">
    <property type="entry name" value="BTB"/>
    <property type="match status" value="1"/>
</dbReference>
<feature type="domain" description="BTB" evidence="3">
    <location>
        <begin position="1026"/>
        <end position="1090"/>
    </location>
</feature>
<accession>A0A8X7XGJ7</accession>
<dbReference type="PROSITE" id="PS50297">
    <property type="entry name" value="ANK_REP_REGION"/>
    <property type="match status" value="3"/>
</dbReference>
<dbReference type="InterPro" id="IPR013783">
    <property type="entry name" value="Ig-like_fold"/>
</dbReference>
<dbReference type="PANTHER" id="PTHR46071">
    <property type="entry name" value="ANKYRIN REPEAT AND BTB/POZ DOMAIN-CONTAINING"/>
    <property type="match status" value="1"/>
</dbReference>
<reference evidence="4 5" key="1">
    <citation type="journal article" date="2021" name="Cell">
        <title>Tracing the genetic footprints of vertebrate landing in non-teleost ray-finned fishes.</title>
        <authorList>
            <person name="Bi X."/>
            <person name="Wang K."/>
            <person name="Yang L."/>
            <person name="Pan H."/>
            <person name="Jiang H."/>
            <person name="Wei Q."/>
            <person name="Fang M."/>
            <person name="Yu H."/>
            <person name="Zhu C."/>
            <person name="Cai Y."/>
            <person name="He Y."/>
            <person name="Gan X."/>
            <person name="Zeng H."/>
            <person name="Yu D."/>
            <person name="Zhu Y."/>
            <person name="Jiang H."/>
            <person name="Qiu Q."/>
            <person name="Yang H."/>
            <person name="Zhang Y.E."/>
            <person name="Wang W."/>
            <person name="Zhu M."/>
            <person name="He S."/>
            <person name="Zhang G."/>
        </authorList>
    </citation>
    <scope>NUCLEOTIDE SEQUENCE [LARGE SCALE GENOMIC DNA]</scope>
    <source>
        <strain evidence="4">Bchr_013</strain>
    </source>
</reference>
<dbReference type="SMART" id="SM00248">
    <property type="entry name" value="ANK"/>
    <property type="match status" value="3"/>
</dbReference>
<name>A0A8X7XGJ7_POLSE</name>